<evidence type="ECO:0000313" key="7">
    <source>
        <dbReference type="Proteomes" id="UP001301769"/>
    </source>
</evidence>
<dbReference type="InterPro" id="IPR002132">
    <property type="entry name" value="Ribosomal_uL5"/>
</dbReference>
<dbReference type="GO" id="GO:0006412">
    <property type="term" value="P:translation"/>
    <property type="evidence" value="ECO:0007669"/>
    <property type="project" value="InterPro"/>
</dbReference>
<reference evidence="6" key="2">
    <citation type="submission" date="2023-05" db="EMBL/GenBank/DDBJ databases">
        <authorList>
            <consortium name="Lawrence Berkeley National Laboratory"/>
            <person name="Steindorff A."/>
            <person name="Hensen N."/>
            <person name="Bonometti L."/>
            <person name="Westerberg I."/>
            <person name="Brannstrom I.O."/>
            <person name="Guillou S."/>
            <person name="Cros-Aarteil S."/>
            <person name="Calhoun S."/>
            <person name="Haridas S."/>
            <person name="Kuo A."/>
            <person name="Mondo S."/>
            <person name="Pangilinan J."/>
            <person name="Riley R."/>
            <person name="Labutti K."/>
            <person name="Andreopoulos B."/>
            <person name="Lipzen A."/>
            <person name="Chen C."/>
            <person name="Yanf M."/>
            <person name="Daum C."/>
            <person name="Ng V."/>
            <person name="Clum A."/>
            <person name="Ohm R."/>
            <person name="Martin F."/>
            <person name="Silar P."/>
            <person name="Natvig D."/>
            <person name="Lalanne C."/>
            <person name="Gautier V."/>
            <person name="Ament-Velasquez S.L."/>
            <person name="Kruys A."/>
            <person name="Hutchinson M.I."/>
            <person name="Powell A.J."/>
            <person name="Barry K."/>
            <person name="Miller A.N."/>
            <person name="Grigoriev I.V."/>
            <person name="Debuchy R."/>
            <person name="Gladieux P."/>
            <person name="Thoren M.H."/>
            <person name="Johannesson H."/>
        </authorList>
    </citation>
    <scope>NUCLEOTIDE SEQUENCE</scope>
    <source>
        <strain evidence="6">PSN293</strain>
    </source>
</reference>
<proteinExistence type="inferred from homology"/>
<feature type="compositionally biased region" description="Polar residues" evidence="4">
    <location>
        <begin position="50"/>
        <end position="59"/>
    </location>
</feature>
<sequence>MASLRGVSRTARALPLSQLTRPAAPACVQQRRSNASAAAAAASPELQELEVNSTLSTPDLSPEEKAQFRPWKRAKDRQLNLPGSRYQYHPPKFTRGPLHPIQAPPASDPIARDFVPGPFNNPRLKQTYRSTISSDLMTLTYNHVIPGTPDREPAERLRTWEGDSPYFKNRPKRAPRGAPQLMVREKDITFRNIPELAEISVASYVPDCKDNPDMLLVARMALLAITGAIPEVTKNKTDVQGFGMRKGVRSGVKVTIYGHQAYEFLDRCLNIVFPRIKEWPGIKGSTGDSAGNLAFGLRPEDLALFPEIQGNYDMYPAKMIPGARVFIKTTATSDRQARLLMQAMGMPFYGSLKD</sequence>
<evidence type="ECO:0000256" key="2">
    <source>
        <dbReference type="ARBA" id="ARBA00022980"/>
    </source>
</evidence>
<dbReference type="PANTHER" id="PTHR11994">
    <property type="entry name" value="60S RIBOSOMAL PROTEIN L11-RELATED"/>
    <property type="match status" value="1"/>
</dbReference>
<evidence type="ECO:0000256" key="4">
    <source>
        <dbReference type="SAM" id="MobiDB-lite"/>
    </source>
</evidence>
<comment type="similarity">
    <text evidence="1">Belongs to the universal ribosomal protein uL5 family.</text>
</comment>
<reference evidence="6" key="1">
    <citation type="journal article" date="2023" name="Mol. Phylogenet. Evol.">
        <title>Genome-scale phylogeny and comparative genomics of the fungal order Sordariales.</title>
        <authorList>
            <person name="Hensen N."/>
            <person name="Bonometti L."/>
            <person name="Westerberg I."/>
            <person name="Brannstrom I.O."/>
            <person name="Guillou S."/>
            <person name="Cros-Aarteil S."/>
            <person name="Calhoun S."/>
            <person name="Haridas S."/>
            <person name="Kuo A."/>
            <person name="Mondo S."/>
            <person name="Pangilinan J."/>
            <person name="Riley R."/>
            <person name="LaButti K."/>
            <person name="Andreopoulos B."/>
            <person name="Lipzen A."/>
            <person name="Chen C."/>
            <person name="Yan M."/>
            <person name="Daum C."/>
            <person name="Ng V."/>
            <person name="Clum A."/>
            <person name="Steindorff A."/>
            <person name="Ohm R.A."/>
            <person name="Martin F."/>
            <person name="Silar P."/>
            <person name="Natvig D.O."/>
            <person name="Lalanne C."/>
            <person name="Gautier V."/>
            <person name="Ament-Velasquez S.L."/>
            <person name="Kruys A."/>
            <person name="Hutchinson M.I."/>
            <person name="Powell A.J."/>
            <person name="Barry K."/>
            <person name="Miller A.N."/>
            <person name="Grigoriev I.V."/>
            <person name="Debuchy R."/>
            <person name="Gladieux P."/>
            <person name="Hiltunen Thoren M."/>
            <person name="Johannesson H."/>
        </authorList>
    </citation>
    <scope>NUCLEOTIDE SEQUENCE</scope>
    <source>
        <strain evidence="6">PSN293</strain>
    </source>
</reference>
<dbReference type="GO" id="GO:0003735">
    <property type="term" value="F:structural constituent of ribosome"/>
    <property type="evidence" value="ECO:0007669"/>
    <property type="project" value="InterPro"/>
</dbReference>
<dbReference type="GO" id="GO:1990904">
    <property type="term" value="C:ribonucleoprotein complex"/>
    <property type="evidence" value="ECO:0007669"/>
    <property type="project" value="UniProtKB-KW"/>
</dbReference>
<accession>A0AAN7BDP5</accession>
<dbReference type="Proteomes" id="UP001301769">
    <property type="component" value="Unassembled WGS sequence"/>
</dbReference>
<evidence type="ECO:0000313" key="6">
    <source>
        <dbReference type="EMBL" id="KAK4219532.1"/>
    </source>
</evidence>
<keyword evidence="3" id="KW-0687">Ribonucleoprotein</keyword>
<name>A0AAN7BDP5_9PEZI</name>
<feature type="region of interest" description="Disordered" evidence="4">
    <location>
        <begin position="30"/>
        <end position="72"/>
    </location>
</feature>
<dbReference type="EMBL" id="MU858048">
    <property type="protein sequence ID" value="KAK4219532.1"/>
    <property type="molecule type" value="Genomic_DNA"/>
</dbReference>
<evidence type="ECO:0000259" key="5">
    <source>
        <dbReference type="Pfam" id="PF00673"/>
    </source>
</evidence>
<dbReference type="InterPro" id="IPR022803">
    <property type="entry name" value="Ribosomal_uL5_dom_sf"/>
</dbReference>
<dbReference type="SUPFAM" id="SSF55282">
    <property type="entry name" value="RL5-like"/>
    <property type="match status" value="1"/>
</dbReference>
<dbReference type="Gene3D" id="3.30.1440.10">
    <property type="match status" value="1"/>
</dbReference>
<keyword evidence="7" id="KW-1185">Reference proteome</keyword>
<dbReference type="InterPro" id="IPR031309">
    <property type="entry name" value="Ribosomal_uL5_C"/>
</dbReference>
<comment type="caution">
    <text evidence="6">The sequence shown here is derived from an EMBL/GenBank/DDBJ whole genome shotgun (WGS) entry which is preliminary data.</text>
</comment>
<protein>
    <submittedName>
        <fullName evidence="6">Ribosomal protein L5 domain-containing protein</fullName>
    </submittedName>
</protein>
<evidence type="ECO:0000256" key="1">
    <source>
        <dbReference type="ARBA" id="ARBA00008553"/>
    </source>
</evidence>
<keyword evidence="2 6" id="KW-0689">Ribosomal protein</keyword>
<dbReference type="AlphaFoldDB" id="A0AAN7BDP5"/>
<dbReference type="GO" id="GO:0005840">
    <property type="term" value="C:ribosome"/>
    <property type="evidence" value="ECO:0007669"/>
    <property type="project" value="UniProtKB-KW"/>
</dbReference>
<evidence type="ECO:0000256" key="3">
    <source>
        <dbReference type="ARBA" id="ARBA00023274"/>
    </source>
</evidence>
<gene>
    <name evidence="6" type="ORF">QBC37DRAFT_137554</name>
</gene>
<organism evidence="6 7">
    <name type="scientific">Rhypophila decipiens</name>
    <dbReference type="NCBI Taxonomy" id="261697"/>
    <lineage>
        <taxon>Eukaryota</taxon>
        <taxon>Fungi</taxon>
        <taxon>Dikarya</taxon>
        <taxon>Ascomycota</taxon>
        <taxon>Pezizomycotina</taxon>
        <taxon>Sordariomycetes</taxon>
        <taxon>Sordariomycetidae</taxon>
        <taxon>Sordariales</taxon>
        <taxon>Naviculisporaceae</taxon>
        <taxon>Rhypophila</taxon>
    </lineage>
</organism>
<feature type="domain" description="Large ribosomal subunit protein uL5 C-terminal" evidence="5">
    <location>
        <begin position="251"/>
        <end position="348"/>
    </location>
</feature>
<dbReference type="Pfam" id="PF00673">
    <property type="entry name" value="Ribosomal_L5_C"/>
    <property type="match status" value="1"/>
</dbReference>